<gene>
    <name evidence="2" type="ORF">ENJ42_02725</name>
</gene>
<accession>A0A7C5LZH0</accession>
<dbReference type="SUPFAM" id="SSF52799">
    <property type="entry name" value="(Phosphotyrosine protein) phosphatases II"/>
    <property type="match status" value="1"/>
</dbReference>
<evidence type="ECO:0000313" key="2">
    <source>
        <dbReference type="EMBL" id="HHL42508.1"/>
    </source>
</evidence>
<protein>
    <submittedName>
        <fullName evidence="2">TIGR01244 family phosphatase</fullName>
    </submittedName>
</protein>
<name>A0A7C5LZH0_9PROT</name>
<dbReference type="InterPro" id="IPR029021">
    <property type="entry name" value="Prot-tyrosine_phosphatase-like"/>
</dbReference>
<comment type="caution">
    <text evidence="2">The sequence shown here is derived from an EMBL/GenBank/DDBJ whole genome shotgun (WGS) entry which is preliminary data.</text>
</comment>
<sequence length="120" mass="12926">MQITKITDNFAVSPQIEFGDVAKIKSQGFTAIINNRPDGEAADQPLSQALAKAAKKAGIDYHHIPVRPGRASADDKARFKQVLESTEGPVLAFCRTGTRARLLHKSAMGGGGFFARLFGR</sequence>
<dbReference type="EMBL" id="DRMJ01000131">
    <property type="protein sequence ID" value="HHL42508.1"/>
    <property type="molecule type" value="Genomic_DNA"/>
</dbReference>
<evidence type="ECO:0000259" key="1">
    <source>
        <dbReference type="Pfam" id="PF04273"/>
    </source>
</evidence>
<proteinExistence type="predicted"/>
<organism evidence="2">
    <name type="scientific">Hellea balneolensis</name>
    <dbReference type="NCBI Taxonomy" id="287478"/>
    <lineage>
        <taxon>Bacteria</taxon>
        <taxon>Pseudomonadati</taxon>
        <taxon>Pseudomonadota</taxon>
        <taxon>Alphaproteobacteria</taxon>
        <taxon>Maricaulales</taxon>
        <taxon>Robiginitomaculaceae</taxon>
        <taxon>Hellea</taxon>
    </lineage>
</organism>
<dbReference type="GO" id="GO:0016787">
    <property type="term" value="F:hydrolase activity"/>
    <property type="evidence" value="ECO:0007669"/>
    <property type="project" value="InterPro"/>
</dbReference>
<dbReference type="NCBIfam" id="TIGR01244">
    <property type="entry name" value="TIGR01244 family sulfur transferase"/>
    <property type="match status" value="1"/>
</dbReference>
<dbReference type="Pfam" id="PF04273">
    <property type="entry name" value="BLH_phosphatase"/>
    <property type="match status" value="1"/>
</dbReference>
<reference evidence="2" key="1">
    <citation type="journal article" date="2020" name="mSystems">
        <title>Genome- and Community-Level Interaction Insights into Carbon Utilization and Element Cycling Functions of Hydrothermarchaeota in Hydrothermal Sediment.</title>
        <authorList>
            <person name="Zhou Z."/>
            <person name="Liu Y."/>
            <person name="Xu W."/>
            <person name="Pan J."/>
            <person name="Luo Z.H."/>
            <person name="Li M."/>
        </authorList>
    </citation>
    <scope>NUCLEOTIDE SEQUENCE [LARGE SCALE GENOMIC DNA]</scope>
    <source>
        <strain evidence="2">HyVt-485</strain>
    </source>
</reference>
<dbReference type="InterPro" id="IPR005939">
    <property type="entry name" value="BLH_phosphatase-like"/>
</dbReference>
<dbReference type="Gene3D" id="3.90.190.10">
    <property type="entry name" value="Protein tyrosine phosphatase superfamily"/>
    <property type="match status" value="1"/>
</dbReference>
<dbReference type="AlphaFoldDB" id="A0A7C5LZH0"/>
<dbReference type="Proteomes" id="UP000885830">
    <property type="component" value="Unassembled WGS sequence"/>
</dbReference>
<feature type="domain" description="Beta-lactamase hydrolase-like protein phosphatase-like" evidence="1">
    <location>
        <begin position="5"/>
        <end position="103"/>
    </location>
</feature>